<organism evidence="3 4">
    <name type="scientific">Adineta steineri</name>
    <dbReference type="NCBI Taxonomy" id="433720"/>
    <lineage>
        <taxon>Eukaryota</taxon>
        <taxon>Metazoa</taxon>
        <taxon>Spiralia</taxon>
        <taxon>Gnathifera</taxon>
        <taxon>Rotifera</taxon>
        <taxon>Eurotatoria</taxon>
        <taxon>Bdelloidea</taxon>
        <taxon>Adinetida</taxon>
        <taxon>Adinetidae</taxon>
        <taxon>Adineta</taxon>
    </lineage>
</organism>
<protein>
    <recommendedName>
        <fullName evidence="2">DUF3517 domain-containing protein</fullName>
    </recommendedName>
</protein>
<feature type="non-terminal residue" evidence="3">
    <location>
        <position position="271"/>
    </location>
</feature>
<feature type="chain" id="PRO_5032706920" description="DUF3517 domain-containing protein" evidence="1">
    <location>
        <begin position="19"/>
        <end position="271"/>
    </location>
</feature>
<name>A0A820HQT4_9BILA</name>
<accession>A0A820HQT4</accession>
<dbReference type="Pfam" id="PF12030">
    <property type="entry name" value="DUF3517"/>
    <property type="match status" value="1"/>
</dbReference>
<feature type="non-terminal residue" evidence="3">
    <location>
        <position position="1"/>
    </location>
</feature>
<dbReference type="AlphaFoldDB" id="A0A820HQT4"/>
<evidence type="ECO:0000313" key="3">
    <source>
        <dbReference type="EMBL" id="CAF4297371.1"/>
    </source>
</evidence>
<dbReference type="Proteomes" id="UP000663844">
    <property type="component" value="Unassembled WGS sequence"/>
</dbReference>
<sequence>RCGEPAKLFVILSTLIRCFDISIYCKSRQPDTEILPNPYYTHDNGPICPIPQNMADIIYKRDIFLKKIIEDSGSCEESLRLLRFLIWENPDVTSIALNEIITSLSMYHTYDFRAHLDVLYTMLTTEDSWQEVRLLYALKGISMTPAPNSPTTTNSGYESAPQSLFDMFLKSKSTYHKKAYHCIKTLVQLFSNCPKAHQILKTDADIKQRWSQAVRWLHEQLERSYNNIQSNYPYYPSQGPITSNDMSQGYFIERTQSARSLLDKAVELYPE</sequence>
<evidence type="ECO:0000313" key="4">
    <source>
        <dbReference type="Proteomes" id="UP000663844"/>
    </source>
</evidence>
<dbReference type="InterPro" id="IPR021905">
    <property type="entry name" value="DUF3517"/>
</dbReference>
<evidence type="ECO:0000256" key="1">
    <source>
        <dbReference type="SAM" id="SignalP"/>
    </source>
</evidence>
<feature type="domain" description="DUF3517" evidence="2">
    <location>
        <begin position="7"/>
        <end position="202"/>
    </location>
</feature>
<comment type="caution">
    <text evidence="3">The sequence shown here is derived from an EMBL/GenBank/DDBJ whole genome shotgun (WGS) entry which is preliminary data.</text>
</comment>
<dbReference type="EMBL" id="CAJOAZ010015811">
    <property type="protein sequence ID" value="CAF4297371.1"/>
    <property type="molecule type" value="Genomic_DNA"/>
</dbReference>
<evidence type="ECO:0000259" key="2">
    <source>
        <dbReference type="Pfam" id="PF12030"/>
    </source>
</evidence>
<keyword evidence="1" id="KW-0732">Signal</keyword>
<reference evidence="3" key="1">
    <citation type="submission" date="2021-02" db="EMBL/GenBank/DDBJ databases">
        <authorList>
            <person name="Nowell W R."/>
        </authorList>
    </citation>
    <scope>NUCLEOTIDE SEQUENCE</scope>
</reference>
<feature type="signal peptide" evidence="1">
    <location>
        <begin position="1"/>
        <end position="18"/>
    </location>
</feature>
<gene>
    <name evidence="3" type="ORF">OXD698_LOCUS45903</name>
</gene>
<proteinExistence type="predicted"/>